<dbReference type="PANTHER" id="PTHR10000">
    <property type="entry name" value="PHOSPHOSERINE PHOSPHATASE"/>
    <property type="match status" value="1"/>
</dbReference>
<sequence length="251" mass="28451">MNKVYFIDLDGTLLNDKKQLPEFSKFMLQKAHDNGNKVVIVTGRDIEFVNSLGLAKYLVFANNGAAVFEGGKMIDVTPLRESTIKTVLRLHPNNTVIEYGEDEPVAALTTFETPEQARFFVDWMTKNSTGRFYFWKDRKTVETTAAGVNKEAAFGYMVEKIYYDKPIPFFSFGDELSDVQLAERVNLAIAPNTVDPEAMDAFDYVSRMTSNENYVGHFIGISEAVGNETLSPRSLLKEFMKLDINYSNHYI</sequence>
<dbReference type="GO" id="GO:0016791">
    <property type="term" value="F:phosphatase activity"/>
    <property type="evidence" value="ECO:0007669"/>
    <property type="project" value="UniProtKB-ARBA"/>
</dbReference>
<dbReference type="Pfam" id="PF08282">
    <property type="entry name" value="Hydrolase_3"/>
    <property type="match status" value="2"/>
</dbReference>
<dbReference type="InterPro" id="IPR023214">
    <property type="entry name" value="HAD_sf"/>
</dbReference>
<dbReference type="KEGG" id="vg:5130603"/>
<organism evidence="1 2">
    <name type="scientific">Lactococcus phage Q54</name>
    <dbReference type="NCBI Taxonomy" id="382685"/>
    <lineage>
        <taxon>Viruses</taxon>
        <taxon>Duplodnaviria</taxon>
        <taxon>Heunggongvirae</taxon>
        <taxon>Uroviricota</taxon>
        <taxon>Caudoviricetes</taxon>
        <taxon>Questintvirus</taxon>
        <taxon>Questintvirus Q54</taxon>
    </lineage>
</organism>
<dbReference type="GO" id="GO:0000287">
    <property type="term" value="F:magnesium ion binding"/>
    <property type="evidence" value="ECO:0007669"/>
    <property type="project" value="TreeGrafter"/>
</dbReference>
<keyword evidence="1" id="KW-0378">Hydrolase</keyword>
<protein>
    <submittedName>
        <fullName evidence="1">Putative HAD hydrolase</fullName>
    </submittedName>
</protein>
<dbReference type="Gene3D" id="3.40.50.1000">
    <property type="entry name" value="HAD superfamily/HAD-like"/>
    <property type="match status" value="2"/>
</dbReference>
<evidence type="ECO:0000313" key="1">
    <source>
        <dbReference type="EMBL" id="ABF22561.1"/>
    </source>
</evidence>
<dbReference type="NCBIfam" id="TIGR01484">
    <property type="entry name" value="HAD-SF-IIB"/>
    <property type="match status" value="1"/>
</dbReference>
<evidence type="ECO:0000313" key="2">
    <source>
        <dbReference type="Proteomes" id="UP000001250"/>
    </source>
</evidence>
<dbReference type="EMBL" id="DQ490056">
    <property type="protein sequence ID" value="ABF22561.1"/>
    <property type="molecule type" value="Genomic_DNA"/>
</dbReference>
<dbReference type="PANTHER" id="PTHR10000:SF8">
    <property type="entry name" value="HAD SUPERFAMILY HYDROLASE-LIKE, TYPE 3"/>
    <property type="match status" value="1"/>
</dbReference>
<dbReference type="RefSeq" id="YP_762576.1">
    <property type="nucleotide sequence ID" value="NC_008364.1"/>
</dbReference>
<name>Q0GXW5_9CAUD</name>
<proteinExistence type="predicted"/>
<keyword evidence="2" id="KW-1185">Reference proteome</keyword>
<reference evidence="1 2" key="1">
    <citation type="journal article" date="2006" name="J. Bacteriol.">
        <title>Genome sequence and global gene expression of Q54, a new phage species linking the 936 and c2 phage species of Lactococcus lactis.</title>
        <authorList>
            <person name="Fortier L.C."/>
            <person name="Bransi A."/>
            <person name="Moineau S."/>
        </authorList>
    </citation>
    <scope>NUCLEOTIDE SEQUENCE</scope>
</reference>
<dbReference type="Proteomes" id="UP000001250">
    <property type="component" value="Segment"/>
</dbReference>
<accession>Q0GXW5</accession>
<dbReference type="InterPro" id="IPR006379">
    <property type="entry name" value="HAD-SF_hydro_IIB"/>
</dbReference>
<dbReference type="GeneID" id="5130603"/>
<dbReference type="SUPFAM" id="SSF56784">
    <property type="entry name" value="HAD-like"/>
    <property type="match status" value="1"/>
</dbReference>
<dbReference type="InterPro" id="IPR036412">
    <property type="entry name" value="HAD-like_sf"/>
</dbReference>